<dbReference type="HOGENOM" id="CLU_2260436_0_0_0"/>
<dbReference type="AlphaFoldDB" id="B3DW99"/>
<accession>B3DW99</accession>
<gene>
    <name evidence="1" type="ordered locus">Minf_1548</name>
</gene>
<proteinExistence type="predicted"/>
<reference evidence="1 2" key="1">
    <citation type="journal article" date="2008" name="Biol. Direct">
        <title>Complete genome sequence of the extremely acidophilic methanotroph isolate V4, Methylacidiphilum infernorum, a representative of the bacterial phylum Verrucomicrobia.</title>
        <authorList>
            <person name="Hou S."/>
            <person name="Makarova K.S."/>
            <person name="Saw J.H."/>
            <person name="Senin P."/>
            <person name="Ly B.V."/>
            <person name="Zhou Z."/>
            <person name="Ren Y."/>
            <person name="Wang J."/>
            <person name="Galperin M.Y."/>
            <person name="Omelchenko M.V."/>
            <person name="Wolf Y.I."/>
            <person name="Yutin N."/>
            <person name="Koonin E.V."/>
            <person name="Stott M.B."/>
            <person name="Mountain B.W."/>
            <person name="Crowe M.A."/>
            <person name="Smirnova A.V."/>
            <person name="Dunfield P.F."/>
            <person name="Feng L."/>
            <person name="Wang L."/>
            <person name="Alam M."/>
        </authorList>
    </citation>
    <scope>NUCLEOTIDE SEQUENCE [LARGE SCALE GENOMIC DNA]</scope>
    <source>
        <strain evidence="2">Isolate V4</strain>
    </source>
</reference>
<sequence>MGVKKYVGVYEGDHWPRVYIVEENGRWIPLDKGWPVHEWGFRGPGPQQLARDLVIDIGLKDEEFDAVLDIVSRLQSGFGWELTEQQIKELVQIWHAIRSRSNT</sequence>
<protein>
    <submittedName>
        <fullName evidence="1">Uncharacterized protein</fullName>
    </submittedName>
</protein>
<evidence type="ECO:0000313" key="2">
    <source>
        <dbReference type="Proteomes" id="UP000009149"/>
    </source>
</evidence>
<organism evidence="1 2">
    <name type="scientific">Methylacidiphilum infernorum (isolate V4)</name>
    <name type="common">Methylokorus infernorum (strain V4)</name>
    <dbReference type="NCBI Taxonomy" id="481448"/>
    <lineage>
        <taxon>Bacteria</taxon>
        <taxon>Pseudomonadati</taxon>
        <taxon>Verrucomicrobiota</taxon>
        <taxon>Methylacidiphilae</taxon>
        <taxon>Methylacidiphilales</taxon>
        <taxon>Methylacidiphilaceae</taxon>
        <taxon>Methylacidiphilum (ex Ratnadevi et al. 2023)</taxon>
    </lineage>
</organism>
<name>B3DW99_METI4</name>
<dbReference type="Proteomes" id="UP000009149">
    <property type="component" value="Chromosome"/>
</dbReference>
<evidence type="ECO:0000313" key="1">
    <source>
        <dbReference type="EMBL" id="ACD83602.1"/>
    </source>
</evidence>
<dbReference type="RefSeq" id="WP_012463884.1">
    <property type="nucleotide sequence ID" value="NC_010794.1"/>
</dbReference>
<dbReference type="KEGG" id="min:Minf_1548"/>
<dbReference type="EMBL" id="CP000975">
    <property type="protein sequence ID" value="ACD83602.1"/>
    <property type="molecule type" value="Genomic_DNA"/>
</dbReference>
<dbReference type="STRING" id="481448.Minf_1548"/>